<evidence type="ECO:0000313" key="5">
    <source>
        <dbReference type="Proteomes" id="UP000554054"/>
    </source>
</evidence>
<dbReference type="PANTHER" id="PTHR11365">
    <property type="entry name" value="5-OXOPROLINASE RELATED"/>
    <property type="match status" value="1"/>
</dbReference>
<reference evidence="4 5" key="1">
    <citation type="submission" date="2020-07" db="EMBL/GenBank/DDBJ databases">
        <title>Sequencing the genomes of 1000 actinobacteria strains.</title>
        <authorList>
            <person name="Klenk H.-P."/>
        </authorList>
    </citation>
    <scope>NUCLEOTIDE SEQUENCE [LARGE SCALE GENOMIC DNA]</scope>
    <source>
        <strain evidence="4 5">DSM 26154</strain>
    </source>
</reference>
<dbReference type="GO" id="GO:0017168">
    <property type="term" value="F:5-oxoprolinase (ATP-hydrolyzing) activity"/>
    <property type="evidence" value="ECO:0007669"/>
    <property type="project" value="TreeGrafter"/>
</dbReference>
<dbReference type="GO" id="GO:0005829">
    <property type="term" value="C:cytosol"/>
    <property type="evidence" value="ECO:0007669"/>
    <property type="project" value="TreeGrafter"/>
</dbReference>
<proteinExistence type="predicted"/>
<evidence type="ECO:0000259" key="2">
    <source>
        <dbReference type="Pfam" id="PF05378"/>
    </source>
</evidence>
<sequence>MPRDSHIRIGIDTGGTFTDVVAFDESTGTTITTKTPSTPGDPADGFLAGISKVLETLALDVSSLSAISHGTTVATNQLLEGKIERMGFITNTGYESVLEIARQSVPDGYGNSYFWVKDERIVPRHLVKGVTGRMDYTGAEIAPFDEEQAREVARWFRTHEVNTLGVCLMHSYANPAHEQRMREILAEEHPEAIISVSSEVLREYREYERSMTTLVDAAVKPKLSRYVDNIKNRLDELTSEGAGAVPFYVMKSNGGVLSADEVVHQPITTVLSGPAAGALGAAMIGEIAGFDRVLTCDGGGTSTDVSVVIDGEPTLTTEGSVGVFPSKIPMIDVVTVGAGGGSIASLSPEGTLKVGPASAGADPGPVCYGNGGTEVTITDAHVVLGRIPAHLLGGEIGLDVDSARVALTRLAETLDMSVEDCATGVLEISAWNQANALRQITVKRGLDVRDFALTTFGGSGSLLLCRLMDILDISTVLVPLNPGNLSAFGLLTVDVKNDYVQTSVTLHDSIQVDQLASIYDELGERAVDALTREGFAPETHQLVRTADLRYFGQAFEVRVAVDDGPITRELVDAVAQRFHAEHRALYGYDFDGNPDQQVEWVNLRVSGIGPIQRPELLREELQENPRSEPISHRQVCFDATLGRVETPVYWREDLAPGTTLAGPAIIEEFGSTVPIHPGFVVRVDEYRNIIVTREGADS</sequence>
<name>A0A852VQ87_9MICO</name>
<protein>
    <submittedName>
        <fullName evidence="4">N-methylhydantoinase A</fullName>
        <ecNumber evidence="4">3.5.2.14</ecNumber>
    </submittedName>
</protein>
<dbReference type="InterPro" id="IPR043129">
    <property type="entry name" value="ATPase_NBD"/>
</dbReference>
<dbReference type="InterPro" id="IPR002821">
    <property type="entry name" value="Hydantoinase_A"/>
</dbReference>
<evidence type="ECO:0000259" key="3">
    <source>
        <dbReference type="Pfam" id="PF19278"/>
    </source>
</evidence>
<dbReference type="InterPro" id="IPR008040">
    <property type="entry name" value="Hydant_A_N"/>
</dbReference>
<dbReference type="SUPFAM" id="SSF53067">
    <property type="entry name" value="Actin-like ATPase domain"/>
    <property type="match status" value="1"/>
</dbReference>
<evidence type="ECO:0000313" key="4">
    <source>
        <dbReference type="EMBL" id="NYF97918.1"/>
    </source>
</evidence>
<dbReference type="InterPro" id="IPR045079">
    <property type="entry name" value="Oxoprolinase-like"/>
</dbReference>
<organism evidence="4 5">
    <name type="scientific">Janibacter cremeus</name>
    <dbReference type="NCBI Taxonomy" id="1285192"/>
    <lineage>
        <taxon>Bacteria</taxon>
        <taxon>Bacillati</taxon>
        <taxon>Actinomycetota</taxon>
        <taxon>Actinomycetes</taxon>
        <taxon>Micrococcales</taxon>
        <taxon>Intrasporangiaceae</taxon>
        <taxon>Janibacter</taxon>
    </lineage>
</organism>
<dbReference type="Pfam" id="PF01968">
    <property type="entry name" value="Hydantoinase_A"/>
    <property type="match status" value="1"/>
</dbReference>
<comment type="caution">
    <text evidence="4">The sequence shown here is derived from an EMBL/GenBank/DDBJ whole genome shotgun (WGS) entry which is preliminary data.</text>
</comment>
<keyword evidence="5" id="KW-1185">Reference proteome</keyword>
<accession>A0A852VQ87</accession>
<dbReference type="Proteomes" id="UP000554054">
    <property type="component" value="Unassembled WGS sequence"/>
</dbReference>
<dbReference type="RefSeq" id="WP_185990786.1">
    <property type="nucleotide sequence ID" value="NZ_JACCAE010000001.1"/>
</dbReference>
<gene>
    <name evidence="4" type="ORF">BJY20_001310</name>
</gene>
<dbReference type="Pfam" id="PF19278">
    <property type="entry name" value="Hydant_A_C"/>
    <property type="match status" value="1"/>
</dbReference>
<dbReference type="AlphaFoldDB" id="A0A852VQ87"/>
<dbReference type="InterPro" id="IPR049517">
    <property type="entry name" value="ACX-like_C"/>
</dbReference>
<feature type="domain" description="Acetophenone carboxylase-like C-terminal" evidence="3">
    <location>
        <begin position="512"/>
        <end position="687"/>
    </location>
</feature>
<dbReference type="GO" id="GO:0006749">
    <property type="term" value="P:glutathione metabolic process"/>
    <property type="evidence" value="ECO:0007669"/>
    <property type="project" value="TreeGrafter"/>
</dbReference>
<dbReference type="Pfam" id="PF05378">
    <property type="entry name" value="Hydant_A_N"/>
    <property type="match status" value="1"/>
</dbReference>
<keyword evidence="4" id="KW-0378">Hydrolase</keyword>
<feature type="domain" description="Hydantoinase/oxoprolinase N-terminal" evidence="2">
    <location>
        <begin position="8"/>
        <end position="188"/>
    </location>
</feature>
<dbReference type="PANTHER" id="PTHR11365:SF23">
    <property type="entry name" value="HYPOTHETICAL 5-OXOPROLINASE (EUROFUNG)-RELATED"/>
    <property type="match status" value="1"/>
</dbReference>
<feature type="domain" description="Hydantoinase A/oxoprolinase" evidence="1">
    <location>
        <begin position="209"/>
        <end position="498"/>
    </location>
</feature>
<dbReference type="GO" id="GO:0047423">
    <property type="term" value="F:N-methylhydantoinase (ATP-hydrolyzing) activity"/>
    <property type="evidence" value="ECO:0007669"/>
    <property type="project" value="UniProtKB-EC"/>
</dbReference>
<evidence type="ECO:0000259" key="1">
    <source>
        <dbReference type="Pfam" id="PF01968"/>
    </source>
</evidence>
<dbReference type="EMBL" id="JACCAE010000001">
    <property type="protein sequence ID" value="NYF97918.1"/>
    <property type="molecule type" value="Genomic_DNA"/>
</dbReference>
<dbReference type="EC" id="3.5.2.14" evidence="4"/>